<feature type="transmembrane region" description="Helical" evidence="6">
    <location>
        <begin position="138"/>
        <end position="158"/>
    </location>
</feature>
<feature type="compositionally biased region" description="Polar residues" evidence="5">
    <location>
        <begin position="86"/>
        <end position="98"/>
    </location>
</feature>
<evidence type="ECO:0000313" key="8">
    <source>
        <dbReference type="Proteomes" id="UP000261480"/>
    </source>
</evidence>
<dbReference type="PANTHER" id="PTHR11662:SF284">
    <property type="entry name" value="SMALL INTESTINE URATE EXPORTER-RELATED"/>
    <property type="match status" value="1"/>
</dbReference>
<feature type="transmembrane region" description="Helical" evidence="6">
    <location>
        <begin position="111"/>
        <end position="131"/>
    </location>
</feature>
<protein>
    <recommendedName>
        <fullName evidence="9">Major facilitator superfamily (MFS) profile domain-containing protein</fullName>
    </recommendedName>
</protein>
<feature type="transmembrane region" description="Helical" evidence="6">
    <location>
        <begin position="37"/>
        <end position="63"/>
    </location>
</feature>
<reference evidence="7" key="2">
    <citation type="submission" date="2025-09" db="UniProtKB">
        <authorList>
            <consortium name="Ensembl"/>
        </authorList>
    </citation>
    <scope>IDENTIFICATION</scope>
</reference>
<comment type="subcellular location">
    <subcellularLocation>
        <location evidence="1">Membrane</location>
        <topology evidence="1">Multi-pass membrane protein</topology>
    </subcellularLocation>
</comment>
<keyword evidence="8" id="KW-1185">Reference proteome</keyword>
<evidence type="ECO:0000256" key="2">
    <source>
        <dbReference type="ARBA" id="ARBA00022692"/>
    </source>
</evidence>
<dbReference type="InterPro" id="IPR050382">
    <property type="entry name" value="MFS_Na/Anion_cotransporter"/>
</dbReference>
<keyword evidence="3 6" id="KW-1133">Transmembrane helix</keyword>
<dbReference type="Ensembl" id="ENSPMET00000016189.1">
    <property type="protein sequence ID" value="ENSPMEP00000000246.1"/>
    <property type="gene ID" value="ENSPMEG00000001008.1"/>
</dbReference>
<evidence type="ECO:0008006" key="9">
    <source>
        <dbReference type="Google" id="ProtNLM"/>
    </source>
</evidence>
<dbReference type="PANTHER" id="PTHR11662">
    <property type="entry name" value="SOLUTE CARRIER FAMILY 17"/>
    <property type="match status" value="1"/>
</dbReference>
<keyword evidence="2 6" id="KW-0812">Transmembrane</keyword>
<dbReference type="Gene3D" id="1.20.1250.20">
    <property type="entry name" value="MFS general substrate transporter like domains"/>
    <property type="match status" value="1"/>
</dbReference>
<dbReference type="GO" id="GO:0016324">
    <property type="term" value="C:apical plasma membrane"/>
    <property type="evidence" value="ECO:0007669"/>
    <property type="project" value="TreeGrafter"/>
</dbReference>
<reference evidence="7" key="1">
    <citation type="submission" date="2025-08" db="UniProtKB">
        <authorList>
            <consortium name="Ensembl"/>
        </authorList>
    </citation>
    <scope>IDENTIFICATION</scope>
</reference>
<dbReference type="GO" id="GO:0022857">
    <property type="term" value="F:transmembrane transporter activity"/>
    <property type="evidence" value="ECO:0007669"/>
    <property type="project" value="InterPro"/>
</dbReference>
<organism evidence="7 8">
    <name type="scientific">Poecilia mexicana</name>
    <dbReference type="NCBI Taxonomy" id="48701"/>
    <lineage>
        <taxon>Eukaryota</taxon>
        <taxon>Metazoa</taxon>
        <taxon>Chordata</taxon>
        <taxon>Craniata</taxon>
        <taxon>Vertebrata</taxon>
        <taxon>Euteleostomi</taxon>
        <taxon>Actinopterygii</taxon>
        <taxon>Neopterygii</taxon>
        <taxon>Teleostei</taxon>
        <taxon>Neoteleostei</taxon>
        <taxon>Acanthomorphata</taxon>
        <taxon>Ovalentaria</taxon>
        <taxon>Atherinomorphae</taxon>
        <taxon>Cyprinodontiformes</taxon>
        <taxon>Poeciliidae</taxon>
        <taxon>Poeciliinae</taxon>
        <taxon>Poecilia</taxon>
    </lineage>
</organism>
<dbReference type="Pfam" id="PF07690">
    <property type="entry name" value="MFS_1"/>
    <property type="match status" value="1"/>
</dbReference>
<sequence>MPLPNGRSINTDQSGDTEVLLGKDAVPPRCCSARLSLAVLMFLGISVVYGLRVNLSVAMVAMVNVTDPAGARNTTAEPACPLPSGPENSSRALQQPDGTPQYPWDSETQGWLLGAFFFGYLCTQIPGGYLAGHYGGKIFLGMGVFGTAVLTVLTPLAAGLGSRWLFALRALEGFGEKLLLLLKLRLQEVITAWLV</sequence>
<proteinExistence type="predicted"/>
<name>A0A3B3WBL8_9TELE</name>
<evidence type="ECO:0000256" key="6">
    <source>
        <dbReference type="SAM" id="Phobius"/>
    </source>
</evidence>
<evidence type="ECO:0000256" key="4">
    <source>
        <dbReference type="ARBA" id="ARBA00023136"/>
    </source>
</evidence>
<dbReference type="SUPFAM" id="SSF103473">
    <property type="entry name" value="MFS general substrate transporter"/>
    <property type="match status" value="1"/>
</dbReference>
<dbReference type="InterPro" id="IPR036259">
    <property type="entry name" value="MFS_trans_sf"/>
</dbReference>
<dbReference type="InterPro" id="IPR011701">
    <property type="entry name" value="MFS"/>
</dbReference>
<accession>A0A3B3WBL8</accession>
<dbReference type="Proteomes" id="UP000261480">
    <property type="component" value="Unplaced"/>
</dbReference>
<evidence type="ECO:0000256" key="1">
    <source>
        <dbReference type="ARBA" id="ARBA00004141"/>
    </source>
</evidence>
<evidence type="ECO:0000256" key="3">
    <source>
        <dbReference type="ARBA" id="ARBA00022989"/>
    </source>
</evidence>
<keyword evidence="4 6" id="KW-0472">Membrane</keyword>
<dbReference type="AlphaFoldDB" id="A0A3B3WBL8"/>
<feature type="region of interest" description="Disordered" evidence="5">
    <location>
        <begin position="74"/>
        <end position="103"/>
    </location>
</feature>
<dbReference type="GO" id="GO:0006820">
    <property type="term" value="P:monoatomic anion transport"/>
    <property type="evidence" value="ECO:0007669"/>
    <property type="project" value="TreeGrafter"/>
</dbReference>
<evidence type="ECO:0000256" key="5">
    <source>
        <dbReference type="SAM" id="MobiDB-lite"/>
    </source>
</evidence>
<evidence type="ECO:0000313" key="7">
    <source>
        <dbReference type="Ensembl" id="ENSPMEP00000000246.1"/>
    </source>
</evidence>